<dbReference type="PROSITE" id="PS01031">
    <property type="entry name" value="SHSP"/>
    <property type="match status" value="1"/>
</dbReference>
<dbReference type="GO" id="GO:0005886">
    <property type="term" value="C:plasma membrane"/>
    <property type="evidence" value="ECO:0007669"/>
    <property type="project" value="UniProtKB-SubCell"/>
</dbReference>
<feature type="compositionally biased region" description="Basic and acidic residues" evidence="6">
    <location>
        <begin position="131"/>
        <end position="160"/>
    </location>
</feature>
<keyword evidence="7" id="KW-0472">Membrane</keyword>
<keyword evidence="2" id="KW-1003">Cell membrane</keyword>
<evidence type="ECO:0000256" key="4">
    <source>
        <dbReference type="PROSITE-ProRule" id="PRU00285"/>
    </source>
</evidence>
<dbReference type="SUPFAM" id="SSF49764">
    <property type="entry name" value="HSP20-like chaperones"/>
    <property type="match status" value="1"/>
</dbReference>
<dbReference type="Gene3D" id="2.60.40.790">
    <property type="match status" value="1"/>
</dbReference>
<feature type="domain" description="SHSP" evidence="8">
    <location>
        <begin position="12"/>
        <end position="117"/>
    </location>
</feature>
<dbReference type="Proteomes" id="UP001454036">
    <property type="component" value="Unassembled WGS sequence"/>
</dbReference>
<feature type="transmembrane region" description="Helical" evidence="7">
    <location>
        <begin position="209"/>
        <end position="226"/>
    </location>
</feature>
<comment type="subcellular location">
    <subcellularLocation>
        <location evidence="1">Cell membrane</location>
        <topology evidence="1">Single-pass membrane protein</topology>
    </subcellularLocation>
</comment>
<dbReference type="InterPro" id="IPR008978">
    <property type="entry name" value="HSP20-like_chaperone"/>
</dbReference>
<evidence type="ECO:0000313" key="9">
    <source>
        <dbReference type="EMBL" id="GAA0140763.1"/>
    </source>
</evidence>
<name>A0AAV3NSM1_LITER</name>
<sequence>MDVTKGSAAATHIYEDFVPTSELVLGEDCDTLLIHLPGFKKEQLRVQLTTGMLRISGSMPMGDNKMRRFQKEFPVSPNCETNQITARFDSGILHVKQPKLITPATSATPEQQKLPPPQQQPATTPSPAAQESKKPVNEPRETENAVKKANGTEEGKKMFSEEEMNMGKVTRNEEKTETKNDGEMKDEVTTGTDNYRKMLGKRLKMQRRVLHIFLAALFTCMVAIYVKKLIITFRQPKN</sequence>
<protein>
    <submittedName>
        <fullName evidence="9">Chaperone</fullName>
    </submittedName>
</protein>
<feature type="compositionally biased region" description="Low complexity" evidence="6">
    <location>
        <begin position="120"/>
        <end position="130"/>
    </location>
</feature>
<keyword evidence="3" id="KW-0611">Plant defense</keyword>
<dbReference type="Pfam" id="PF00011">
    <property type="entry name" value="HSP20"/>
    <property type="match status" value="1"/>
</dbReference>
<keyword evidence="7" id="KW-1133">Transmembrane helix</keyword>
<dbReference type="PANTHER" id="PTHR43670">
    <property type="entry name" value="HEAT SHOCK PROTEIN 26"/>
    <property type="match status" value="1"/>
</dbReference>
<evidence type="ECO:0000313" key="10">
    <source>
        <dbReference type="Proteomes" id="UP001454036"/>
    </source>
</evidence>
<dbReference type="PANTHER" id="PTHR43670:SF73">
    <property type="entry name" value="INACTIVE PROTEIN RESTRICTED TEV MOVEMENT 2-LIKE"/>
    <property type="match status" value="1"/>
</dbReference>
<dbReference type="GO" id="GO:0034605">
    <property type="term" value="P:cellular response to heat"/>
    <property type="evidence" value="ECO:0007669"/>
    <property type="project" value="TreeGrafter"/>
</dbReference>
<proteinExistence type="inferred from homology"/>
<evidence type="ECO:0000256" key="1">
    <source>
        <dbReference type="ARBA" id="ARBA00004162"/>
    </source>
</evidence>
<keyword evidence="7" id="KW-0812">Transmembrane</keyword>
<evidence type="ECO:0000256" key="6">
    <source>
        <dbReference type="SAM" id="MobiDB-lite"/>
    </source>
</evidence>
<dbReference type="GO" id="GO:0006952">
    <property type="term" value="P:defense response"/>
    <property type="evidence" value="ECO:0007669"/>
    <property type="project" value="UniProtKB-KW"/>
</dbReference>
<evidence type="ECO:0000259" key="8">
    <source>
        <dbReference type="PROSITE" id="PS01031"/>
    </source>
</evidence>
<accession>A0AAV3NSM1</accession>
<reference evidence="9 10" key="1">
    <citation type="submission" date="2024-01" db="EMBL/GenBank/DDBJ databases">
        <title>The complete chloroplast genome sequence of Lithospermum erythrorhizon: insights into the phylogenetic relationship among Boraginaceae species and the maternal lineages of purple gromwells.</title>
        <authorList>
            <person name="Okada T."/>
            <person name="Watanabe K."/>
        </authorList>
    </citation>
    <scope>NUCLEOTIDE SEQUENCE [LARGE SCALE GENOMIC DNA]</scope>
</reference>
<evidence type="ECO:0000256" key="3">
    <source>
        <dbReference type="ARBA" id="ARBA00022821"/>
    </source>
</evidence>
<evidence type="ECO:0000256" key="2">
    <source>
        <dbReference type="ARBA" id="ARBA00022475"/>
    </source>
</evidence>
<dbReference type="AlphaFoldDB" id="A0AAV3NSM1"/>
<dbReference type="EMBL" id="BAABME010000215">
    <property type="protein sequence ID" value="GAA0140763.1"/>
    <property type="molecule type" value="Genomic_DNA"/>
</dbReference>
<comment type="caution">
    <text evidence="9">The sequence shown here is derived from an EMBL/GenBank/DDBJ whole genome shotgun (WGS) entry which is preliminary data.</text>
</comment>
<evidence type="ECO:0000256" key="5">
    <source>
        <dbReference type="RuleBase" id="RU003616"/>
    </source>
</evidence>
<feature type="region of interest" description="Disordered" evidence="6">
    <location>
        <begin position="106"/>
        <end position="188"/>
    </location>
</feature>
<dbReference type="CDD" id="cd06464">
    <property type="entry name" value="ACD_sHsps-like"/>
    <property type="match status" value="1"/>
</dbReference>
<evidence type="ECO:0000256" key="7">
    <source>
        <dbReference type="SAM" id="Phobius"/>
    </source>
</evidence>
<gene>
    <name evidence="9" type="ORF">LIER_02055</name>
</gene>
<organism evidence="9 10">
    <name type="scientific">Lithospermum erythrorhizon</name>
    <name type="common">Purple gromwell</name>
    <name type="synonym">Lithospermum officinale var. erythrorhizon</name>
    <dbReference type="NCBI Taxonomy" id="34254"/>
    <lineage>
        <taxon>Eukaryota</taxon>
        <taxon>Viridiplantae</taxon>
        <taxon>Streptophyta</taxon>
        <taxon>Embryophyta</taxon>
        <taxon>Tracheophyta</taxon>
        <taxon>Spermatophyta</taxon>
        <taxon>Magnoliopsida</taxon>
        <taxon>eudicotyledons</taxon>
        <taxon>Gunneridae</taxon>
        <taxon>Pentapetalae</taxon>
        <taxon>asterids</taxon>
        <taxon>lamiids</taxon>
        <taxon>Boraginales</taxon>
        <taxon>Boraginaceae</taxon>
        <taxon>Boraginoideae</taxon>
        <taxon>Lithospermeae</taxon>
        <taxon>Lithospermum</taxon>
    </lineage>
</organism>
<keyword evidence="10" id="KW-1185">Reference proteome</keyword>
<dbReference type="InterPro" id="IPR002068">
    <property type="entry name" value="A-crystallin/Hsp20_dom"/>
</dbReference>
<comment type="similarity">
    <text evidence="4 5">Belongs to the small heat shock protein (HSP20) family.</text>
</comment>
<feature type="compositionally biased region" description="Basic and acidic residues" evidence="6">
    <location>
        <begin position="170"/>
        <end position="188"/>
    </location>
</feature>